<feature type="region of interest" description="Disordered" evidence="2">
    <location>
        <begin position="108"/>
        <end position="171"/>
    </location>
</feature>
<organism evidence="3 4">
    <name type="scientific">Hevea brasiliensis</name>
    <name type="common">Para rubber tree</name>
    <name type="synonym">Siphonia brasiliensis</name>
    <dbReference type="NCBI Taxonomy" id="3981"/>
    <lineage>
        <taxon>Eukaryota</taxon>
        <taxon>Viridiplantae</taxon>
        <taxon>Streptophyta</taxon>
        <taxon>Embryophyta</taxon>
        <taxon>Tracheophyta</taxon>
        <taxon>Spermatophyta</taxon>
        <taxon>Magnoliopsida</taxon>
        <taxon>eudicotyledons</taxon>
        <taxon>Gunneridae</taxon>
        <taxon>Pentapetalae</taxon>
        <taxon>rosids</taxon>
        <taxon>fabids</taxon>
        <taxon>Malpighiales</taxon>
        <taxon>Euphorbiaceae</taxon>
        <taxon>Crotonoideae</taxon>
        <taxon>Micrandreae</taxon>
        <taxon>Hevea</taxon>
    </lineage>
</organism>
<feature type="coiled-coil region" evidence="1">
    <location>
        <begin position="176"/>
        <end position="210"/>
    </location>
</feature>
<dbReference type="Gene3D" id="3.10.10.10">
    <property type="entry name" value="HIV Type 1 Reverse Transcriptase, subunit A, domain 1"/>
    <property type="match status" value="1"/>
</dbReference>
<evidence type="ECO:0000313" key="3">
    <source>
        <dbReference type="EMBL" id="KAJ9189474.1"/>
    </source>
</evidence>
<feature type="compositionally biased region" description="Low complexity" evidence="2">
    <location>
        <begin position="212"/>
        <end position="222"/>
    </location>
</feature>
<dbReference type="Proteomes" id="UP001174677">
    <property type="component" value="Chromosome 1"/>
</dbReference>
<dbReference type="PANTHER" id="PTHR33067:SF31">
    <property type="entry name" value="RNA-DIRECTED DNA POLYMERASE"/>
    <property type="match status" value="1"/>
</dbReference>
<feature type="compositionally biased region" description="Polar residues" evidence="2">
    <location>
        <begin position="108"/>
        <end position="123"/>
    </location>
</feature>
<name>A0ABQ9NFC8_HEVBR</name>
<protein>
    <recommendedName>
        <fullName evidence="5">Aspartic peptidase DDI1-type domain-containing protein</fullName>
    </recommendedName>
</protein>
<evidence type="ECO:0000256" key="2">
    <source>
        <dbReference type="SAM" id="MobiDB-lite"/>
    </source>
</evidence>
<evidence type="ECO:0008006" key="5">
    <source>
        <dbReference type="Google" id="ProtNLM"/>
    </source>
</evidence>
<dbReference type="CDD" id="cd00303">
    <property type="entry name" value="retropepsin_like"/>
    <property type="match status" value="1"/>
</dbReference>
<feature type="non-terminal residue" evidence="3">
    <location>
        <position position="1"/>
    </location>
</feature>
<reference evidence="3" key="1">
    <citation type="journal article" date="2023" name="Plant Biotechnol. J.">
        <title>Chromosome-level wild Hevea brasiliensis genome provides new tools for genomic-assisted breeding and valuable loci to elevate rubber yield.</title>
        <authorList>
            <person name="Cheng H."/>
            <person name="Song X."/>
            <person name="Hu Y."/>
            <person name="Wu T."/>
            <person name="Yang Q."/>
            <person name="An Z."/>
            <person name="Feng S."/>
            <person name="Deng Z."/>
            <person name="Wu W."/>
            <person name="Zeng X."/>
            <person name="Tu M."/>
            <person name="Wang X."/>
            <person name="Huang H."/>
        </authorList>
    </citation>
    <scope>NUCLEOTIDE SEQUENCE</scope>
    <source>
        <strain evidence="3">MT/VB/25A 57/8</strain>
    </source>
</reference>
<dbReference type="EMBL" id="JARPOI010000001">
    <property type="protein sequence ID" value="KAJ9189474.1"/>
    <property type="molecule type" value="Genomic_DNA"/>
</dbReference>
<dbReference type="PANTHER" id="PTHR33067">
    <property type="entry name" value="RNA-DIRECTED DNA POLYMERASE-RELATED"/>
    <property type="match status" value="1"/>
</dbReference>
<dbReference type="Gene3D" id="2.40.70.10">
    <property type="entry name" value="Acid Proteases"/>
    <property type="match status" value="1"/>
</dbReference>
<evidence type="ECO:0000313" key="4">
    <source>
        <dbReference type="Proteomes" id="UP001174677"/>
    </source>
</evidence>
<sequence length="699" mass="79371">YELLEKIAKNTHLWSSPRGPAPTQKRQAAGMYDLDPFNMINAKFDALTNVLAKKMEDLSMLVSSSSSAGSSQQVAYAEETTSCGVDYGEQAAYVGNYGNKQMGNPYSQTYNPSWRNHPNFSWGNQQSQVPNQNFQPQQQSQVPYQQNRQPLPNFQQKNMNPPPKQQERNSTTEALLQQILANQNKHDEEMREMKARLEQMQTHNRMLENQIAQQASSSSAKSFGKLPSQPENPREQCQAITLRSGKVINDEKSENSEKRENEKNTDESEKQESAEKSKLDKQFGKFLEVLKKIYINVPFIDALSQMPSYAKFLKEILSNKRKLEDHETVALTEECSAILQRKLPPKLKDPGSFSIPCHIGEYCSTKALCDLGASVSLMPLSIYEKLNMGDLKPTHISLQLADRSIKYPEGILENVPLKVGKFYIPVDFVILDMEEDFNIPIILGRPFLATAGALIDVKGEKLTLRVSEEQLVFNINNTMKKHHSEADTCLRVDIIDELVEEHFRKKYPEDPLENCLVHGGGIDYDNPHVAAYAQHLKGSPPFISAPVFQLTQKEKAETKQLSFKEEDAPKVELKQLPSQLRYEFLGTNNTYPVIVNANLSTLEADKLLRVLRQFRKVLGYTIDDIKGISPHFCMHRIILEENCKPSIEHQRRLNPNMKEVVKKEILKLLDAGIIYLISMHLGEPSTCCPKKGWNDSCQK</sequence>
<keyword evidence="4" id="KW-1185">Reference proteome</keyword>
<feature type="compositionally biased region" description="Basic and acidic residues" evidence="2">
    <location>
        <begin position="248"/>
        <end position="277"/>
    </location>
</feature>
<feature type="compositionally biased region" description="Low complexity" evidence="2">
    <location>
        <begin position="124"/>
        <end position="159"/>
    </location>
</feature>
<dbReference type="SUPFAM" id="SSF56672">
    <property type="entry name" value="DNA/RNA polymerases"/>
    <property type="match status" value="1"/>
</dbReference>
<dbReference type="InterPro" id="IPR021109">
    <property type="entry name" value="Peptidase_aspartic_dom_sf"/>
</dbReference>
<keyword evidence="1" id="KW-0175">Coiled coil</keyword>
<gene>
    <name evidence="3" type="ORF">P3X46_000762</name>
</gene>
<dbReference type="InterPro" id="IPR043502">
    <property type="entry name" value="DNA/RNA_pol_sf"/>
</dbReference>
<comment type="caution">
    <text evidence="3">The sequence shown here is derived from an EMBL/GenBank/DDBJ whole genome shotgun (WGS) entry which is preliminary data.</text>
</comment>
<evidence type="ECO:0000256" key="1">
    <source>
        <dbReference type="SAM" id="Coils"/>
    </source>
</evidence>
<accession>A0ABQ9NFC8</accession>
<dbReference type="SUPFAM" id="SSF50630">
    <property type="entry name" value="Acid proteases"/>
    <property type="match status" value="1"/>
</dbReference>
<proteinExistence type="predicted"/>
<feature type="region of interest" description="Disordered" evidence="2">
    <location>
        <begin position="212"/>
        <end position="277"/>
    </location>
</feature>